<keyword evidence="1 2" id="KW-0597">Phosphoprotein</keyword>
<evidence type="ECO:0000259" key="3">
    <source>
        <dbReference type="PROSITE" id="PS50110"/>
    </source>
</evidence>
<gene>
    <name evidence="4" type="ORF">KME15_12595</name>
</gene>
<dbReference type="Pfam" id="PF00072">
    <property type="entry name" value="Response_reg"/>
    <property type="match status" value="1"/>
</dbReference>
<reference evidence="4" key="1">
    <citation type="submission" date="2021-05" db="EMBL/GenBank/DDBJ databases">
        <authorList>
            <person name="Pietrasiak N."/>
            <person name="Ward R."/>
            <person name="Stajich J.E."/>
            <person name="Kurbessoian T."/>
        </authorList>
    </citation>
    <scope>NUCLEOTIDE SEQUENCE</scope>
    <source>
        <strain evidence="4">UHER 2000/2452</strain>
    </source>
</reference>
<evidence type="ECO:0000256" key="2">
    <source>
        <dbReference type="PROSITE-ProRule" id="PRU00169"/>
    </source>
</evidence>
<comment type="caution">
    <text evidence="4">The sequence shown here is derived from an EMBL/GenBank/DDBJ whole genome shotgun (WGS) entry which is preliminary data.</text>
</comment>
<protein>
    <submittedName>
        <fullName evidence="4">Response regulator</fullName>
    </submittedName>
</protein>
<dbReference type="PANTHER" id="PTHR44591">
    <property type="entry name" value="STRESS RESPONSE REGULATOR PROTEIN 1"/>
    <property type="match status" value="1"/>
</dbReference>
<accession>A0A951QAZ8</accession>
<dbReference type="SMART" id="SM00448">
    <property type="entry name" value="REC"/>
    <property type="match status" value="1"/>
</dbReference>
<dbReference type="EMBL" id="JAHHHD010000012">
    <property type="protein sequence ID" value="MBW4659507.1"/>
    <property type="molecule type" value="Genomic_DNA"/>
</dbReference>
<evidence type="ECO:0000256" key="1">
    <source>
        <dbReference type="ARBA" id="ARBA00022553"/>
    </source>
</evidence>
<reference evidence="4" key="2">
    <citation type="journal article" date="2022" name="Microbiol. Resour. Announc.">
        <title>Metagenome Sequencing to Explore Phylogenomics of Terrestrial Cyanobacteria.</title>
        <authorList>
            <person name="Ward R.D."/>
            <person name="Stajich J.E."/>
            <person name="Johansen J.R."/>
            <person name="Huntemann M."/>
            <person name="Clum A."/>
            <person name="Foster B."/>
            <person name="Foster B."/>
            <person name="Roux S."/>
            <person name="Palaniappan K."/>
            <person name="Varghese N."/>
            <person name="Mukherjee S."/>
            <person name="Reddy T.B.K."/>
            <person name="Daum C."/>
            <person name="Copeland A."/>
            <person name="Chen I.A."/>
            <person name="Ivanova N.N."/>
            <person name="Kyrpides N.C."/>
            <person name="Shapiro N."/>
            <person name="Eloe-Fadrosh E.A."/>
            <person name="Pietrasiak N."/>
        </authorList>
    </citation>
    <scope>NUCLEOTIDE SEQUENCE</scope>
    <source>
        <strain evidence="4">UHER 2000/2452</strain>
    </source>
</reference>
<dbReference type="AlphaFoldDB" id="A0A951QAZ8"/>
<dbReference type="PROSITE" id="PS50110">
    <property type="entry name" value="RESPONSE_REGULATORY"/>
    <property type="match status" value="1"/>
</dbReference>
<name>A0A951QAZ8_9CYAN</name>
<dbReference type="InterPro" id="IPR011006">
    <property type="entry name" value="CheY-like_superfamily"/>
</dbReference>
<dbReference type="Proteomes" id="UP000757435">
    <property type="component" value="Unassembled WGS sequence"/>
</dbReference>
<organism evidence="4 5">
    <name type="scientific">Drouetiella hepatica Uher 2000/2452</name>
    <dbReference type="NCBI Taxonomy" id="904376"/>
    <lineage>
        <taxon>Bacteria</taxon>
        <taxon>Bacillati</taxon>
        <taxon>Cyanobacteriota</taxon>
        <taxon>Cyanophyceae</taxon>
        <taxon>Oculatellales</taxon>
        <taxon>Oculatellaceae</taxon>
        <taxon>Drouetiella</taxon>
    </lineage>
</organism>
<dbReference type="Gene3D" id="3.40.50.2300">
    <property type="match status" value="1"/>
</dbReference>
<feature type="domain" description="Response regulatory" evidence="3">
    <location>
        <begin position="8"/>
        <end position="125"/>
    </location>
</feature>
<evidence type="ECO:0000313" key="5">
    <source>
        <dbReference type="Proteomes" id="UP000757435"/>
    </source>
</evidence>
<dbReference type="InterPro" id="IPR050595">
    <property type="entry name" value="Bact_response_regulator"/>
</dbReference>
<proteinExistence type="predicted"/>
<sequence>MSTKLAKLILLIDSEPYTREVVQACLSDLGGWNVQSVSSTQAGLESLAIEPPDAILLDICLPGMNGMAFIQRLQDHPLGRSIPVILLTTKAYWFTPLQLLKMGVVKTIATPFNPLVLTDVVTQALRQQEL</sequence>
<dbReference type="GO" id="GO:0000160">
    <property type="term" value="P:phosphorelay signal transduction system"/>
    <property type="evidence" value="ECO:0007669"/>
    <property type="project" value="InterPro"/>
</dbReference>
<dbReference type="InterPro" id="IPR001789">
    <property type="entry name" value="Sig_transdc_resp-reg_receiver"/>
</dbReference>
<dbReference type="PANTHER" id="PTHR44591:SF3">
    <property type="entry name" value="RESPONSE REGULATORY DOMAIN-CONTAINING PROTEIN"/>
    <property type="match status" value="1"/>
</dbReference>
<evidence type="ECO:0000313" key="4">
    <source>
        <dbReference type="EMBL" id="MBW4659507.1"/>
    </source>
</evidence>
<feature type="modified residue" description="4-aspartylphosphate" evidence="2">
    <location>
        <position position="58"/>
    </location>
</feature>
<dbReference type="SUPFAM" id="SSF52172">
    <property type="entry name" value="CheY-like"/>
    <property type="match status" value="1"/>
</dbReference>